<dbReference type="AlphaFoldDB" id="A0A2T5M4V2"/>
<dbReference type="EMBL" id="MSFN02000002">
    <property type="protein sequence ID" value="PTU23578.1"/>
    <property type="molecule type" value="Genomic_DNA"/>
</dbReference>
<dbReference type="GeneID" id="63816691"/>
<proteinExistence type="predicted"/>
<dbReference type="OrthoDB" id="5424209at2759"/>
<accession>A0A2T5M4V2</accession>
<dbReference type="Proteomes" id="UP000244073">
    <property type="component" value="Unassembled WGS sequence"/>
</dbReference>
<evidence type="ECO:0000313" key="2">
    <source>
        <dbReference type="Proteomes" id="UP000244073"/>
    </source>
</evidence>
<protein>
    <submittedName>
        <fullName evidence="1">Uncharacterized protein</fullName>
    </submittedName>
</protein>
<dbReference type="RefSeq" id="XP_040754970.1">
    <property type="nucleotide sequence ID" value="XM_040899809.1"/>
</dbReference>
<comment type="caution">
    <text evidence="1">The sequence shown here is derived from an EMBL/GenBank/DDBJ whole genome shotgun (WGS) entry which is preliminary data.</text>
</comment>
<evidence type="ECO:0000313" key="1">
    <source>
        <dbReference type="EMBL" id="PTU23578.1"/>
    </source>
</evidence>
<sequence length="243" mass="27784">MSSQHTWDMPPTPPPENEVQFIMPPGIKDLSVRVGGPYLCPLPAETCEITERDDYSALFYHYHHEMSLKVADLLNIRGVDYESIRLCTRKSIEVPVPDPIPTIFITARDRPPGDLSWVLAANDILNFLGSFQVYGACVEISDISLVAPDEEEAPAPEEEAEEEIVEEVIPRREAQDTRLEPSSWEWVYLYWPYDIPVFDYDYLALGGFGAMGLYEPPFAASQLQPLFFDPSFEDPEMYTLWWI</sequence>
<gene>
    <name evidence="1" type="ORF">P175DRAFT_0530707</name>
</gene>
<name>A0A2T5M4V2_9EURO</name>
<organism evidence="1 2">
    <name type="scientific">Aspergillus ochraceoroseus IBT 24754</name>
    <dbReference type="NCBI Taxonomy" id="1392256"/>
    <lineage>
        <taxon>Eukaryota</taxon>
        <taxon>Fungi</taxon>
        <taxon>Dikarya</taxon>
        <taxon>Ascomycota</taxon>
        <taxon>Pezizomycotina</taxon>
        <taxon>Eurotiomycetes</taxon>
        <taxon>Eurotiomycetidae</taxon>
        <taxon>Eurotiales</taxon>
        <taxon>Aspergillaceae</taxon>
        <taxon>Aspergillus</taxon>
        <taxon>Aspergillus subgen. Nidulantes</taxon>
    </lineage>
</organism>
<reference evidence="1 2" key="1">
    <citation type="journal article" date="2018" name="Proc. Natl. Acad. Sci. U.S.A.">
        <title>Linking secondary metabolites to gene clusters through genome sequencing of six diverse Aspergillus species.</title>
        <authorList>
            <person name="Kaerboelling I."/>
            <person name="Vesth T.C."/>
            <person name="Frisvad J.C."/>
            <person name="Nybo J.L."/>
            <person name="Theobald S."/>
            <person name="Kuo A."/>
            <person name="Bowyer P."/>
            <person name="Matsuda Y."/>
            <person name="Mondo S."/>
            <person name="Lyhne E.K."/>
            <person name="Kogle M.E."/>
            <person name="Clum A."/>
            <person name="Lipzen A."/>
            <person name="Salamov A."/>
            <person name="Ngan C.Y."/>
            <person name="Daum C."/>
            <person name="Chiniquy J."/>
            <person name="Barry K."/>
            <person name="LaButti K."/>
            <person name="Haridas S."/>
            <person name="Simmons B.A."/>
            <person name="Magnuson J.K."/>
            <person name="Mortensen U.H."/>
            <person name="Larsen T.O."/>
            <person name="Grigoriev I.V."/>
            <person name="Baker S.E."/>
            <person name="Andersen M.R."/>
        </authorList>
    </citation>
    <scope>NUCLEOTIDE SEQUENCE [LARGE SCALE GENOMIC DNA]</scope>
    <source>
        <strain evidence="1 2">IBT 24754</strain>
    </source>
</reference>
<dbReference type="VEuPathDB" id="FungiDB:P175DRAFT_0530707"/>